<dbReference type="CDD" id="cd10959">
    <property type="entry name" value="CE4_NodB_like_3"/>
    <property type="match status" value="1"/>
</dbReference>
<dbReference type="GO" id="GO:0016810">
    <property type="term" value="F:hydrolase activity, acting on carbon-nitrogen (but not peptide) bonds"/>
    <property type="evidence" value="ECO:0007669"/>
    <property type="project" value="InterPro"/>
</dbReference>
<dbReference type="Proteomes" id="UP000002027">
    <property type="component" value="Chromosome 2"/>
</dbReference>
<dbReference type="RefSeq" id="WP_012873877.1">
    <property type="nucleotide sequence ID" value="NC_013524.1"/>
</dbReference>
<dbReference type="KEGG" id="sti:Sthe_3443"/>
<reference evidence="4 5" key="2">
    <citation type="journal article" date="2010" name="Stand. Genomic Sci.">
        <title>Complete genome sequence of Desulfohalobium retbaense type strain (HR(100)).</title>
        <authorList>
            <person name="Spring S."/>
            <person name="Nolan M."/>
            <person name="Lapidus A."/>
            <person name="Glavina Del Rio T."/>
            <person name="Copeland A."/>
            <person name="Tice H."/>
            <person name="Cheng J.F."/>
            <person name="Lucas S."/>
            <person name="Land M."/>
            <person name="Chen F."/>
            <person name="Bruce D."/>
            <person name="Goodwin L."/>
            <person name="Pitluck S."/>
            <person name="Ivanova N."/>
            <person name="Mavromatis K."/>
            <person name="Mikhailova N."/>
            <person name="Pati A."/>
            <person name="Chen A."/>
            <person name="Palaniappan K."/>
            <person name="Hauser L."/>
            <person name="Chang Y.J."/>
            <person name="Jeffries C.D."/>
            <person name="Munk C."/>
            <person name="Kiss H."/>
            <person name="Chain P."/>
            <person name="Han C."/>
            <person name="Brettin T."/>
            <person name="Detter J.C."/>
            <person name="Schuler E."/>
            <person name="Goker M."/>
            <person name="Rohde M."/>
            <person name="Bristow J."/>
            <person name="Eisen J.A."/>
            <person name="Markowitz V."/>
            <person name="Hugenholtz P."/>
            <person name="Kyrpides N.C."/>
            <person name="Klenk H.P."/>
        </authorList>
    </citation>
    <scope>NUCLEOTIDE SEQUENCE [LARGE SCALE GENOMIC DNA]</scope>
    <source>
        <strain evidence="5">ATCC 49802 / DSM 20745 / S 6022</strain>
    </source>
</reference>
<dbReference type="AlphaFoldDB" id="D1CAJ9"/>
<dbReference type="InParanoid" id="D1CAJ9"/>
<evidence type="ECO:0000259" key="3">
    <source>
        <dbReference type="PROSITE" id="PS51677"/>
    </source>
</evidence>
<reference evidence="5" key="1">
    <citation type="submission" date="2009-11" db="EMBL/GenBank/DDBJ databases">
        <title>The complete chromosome 2 of Sphaerobacter thermophilus DSM 20745.</title>
        <authorList>
            <person name="Lucas S."/>
            <person name="Copeland A."/>
            <person name="Lapidus A."/>
            <person name="Glavina del Rio T."/>
            <person name="Dalin E."/>
            <person name="Tice H."/>
            <person name="Bruce D."/>
            <person name="Goodwin L."/>
            <person name="Pitluck S."/>
            <person name="Kyrpides N."/>
            <person name="Mavromatis K."/>
            <person name="Ivanova N."/>
            <person name="Mikhailova N."/>
            <person name="LaButti K.M."/>
            <person name="Clum A."/>
            <person name="Sun H.I."/>
            <person name="Brettin T."/>
            <person name="Detter J.C."/>
            <person name="Han C."/>
            <person name="Larimer F."/>
            <person name="Land M."/>
            <person name="Hauser L."/>
            <person name="Markowitz V."/>
            <person name="Cheng J.F."/>
            <person name="Hugenholtz P."/>
            <person name="Woyke T."/>
            <person name="Wu D."/>
            <person name="Steenblock K."/>
            <person name="Schneider S."/>
            <person name="Pukall R."/>
            <person name="Goeker M."/>
            <person name="Klenk H.P."/>
            <person name="Eisen J.A."/>
        </authorList>
    </citation>
    <scope>NUCLEOTIDE SEQUENCE [LARGE SCALE GENOMIC DNA]</scope>
    <source>
        <strain evidence="5">ATCC 49802 / DSM 20745 / S 6022</strain>
    </source>
</reference>
<accession>D1CAJ9</accession>
<evidence type="ECO:0000313" key="5">
    <source>
        <dbReference type="Proteomes" id="UP000002027"/>
    </source>
</evidence>
<dbReference type="Pfam" id="PF01522">
    <property type="entry name" value="Polysacc_deac_1"/>
    <property type="match status" value="1"/>
</dbReference>
<dbReference type="PROSITE" id="PS51677">
    <property type="entry name" value="NODB"/>
    <property type="match status" value="1"/>
</dbReference>
<dbReference type="GO" id="GO:0005975">
    <property type="term" value="P:carbohydrate metabolic process"/>
    <property type="evidence" value="ECO:0007669"/>
    <property type="project" value="InterPro"/>
</dbReference>
<keyword evidence="5" id="KW-1185">Reference proteome</keyword>
<dbReference type="InterPro" id="IPR011330">
    <property type="entry name" value="Glyco_hydro/deAcase_b/a-brl"/>
</dbReference>
<feature type="compositionally biased region" description="Basic and acidic residues" evidence="1">
    <location>
        <begin position="256"/>
        <end position="268"/>
    </location>
</feature>
<dbReference type="eggNOG" id="COG0726">
    <property type="taxonomic scope" value="Bacteria"/>
</dbReference>
<feature type="region of interest" description="Disordered" evidence="1">
    <location>
        <begin position="249"/>
        <end position="268"/>
    </location>
</feature>
<dbReference type="HOGENOM" id="CLU_021264_0_1_0"/>
<evidence type="ECO:0000256" key="1">
    <source>
        <dbReference type="SAM" id="MobiDB-lite"/>
    </source>
</evidence>
<keyword evidence="2" id="KW-0732">Signal</keyword>
<dbReference type="Gene3D" id="3.20.20.370">
    <property type="entry name" value="Glycoside hydrolase/deacetylase"/>
    <property type="match status" value="1"/>
</dbReference>
<evidence type="ECO:0000313" key="4">
    <source>
        <dbReference type="EMBL" id="ACZ40842.1"/>
    </source>
</evidence>
<dbReference type="STRING" id="479434.Sthe_3443"/>
<name>D1CAJ9_SPHTD</name>
<gene>
    <name evidence="4" type="ordered locus">Sthe_3443</name>
</gene>
<dbReference type="PANTHER" id="PTHR10587">
    <property type="entry name" value="GLYCOSYL TRANSFERASE-RELATED"/>
    <property type="match status" value="1"/>
</dbReference>
<dbReference type="InterPro" id="IPR050248">
    <property type="entry name" value="Polysacc_deacetylase_ArnD"/>
</dbReference>
<protein>
    <submittedName>
        <fullName evidence="4">Polysaccharide deacetylase</fullName>
    </submittedName>
</protein>
<organism evidence="4 5">
    <name type="scientific">Sphaerobacter thermophilus (strain ATCC 49802 / DSM 20745 / KCCM 41009 / NCIMB 13125 / S 6022)</name>
    <dbReference type="NCBI Taxonomy" id="479434"/>
    <lineage>
        <taxon>Bacteria</taxon>
        <taxon>Pseudomonadati</taxon>
        <taxon>Thermomicrobiota</taxon>
        <taxon>Thermomicrobia</taxon>
        <taxon>Sphaerobacterales</taxon>
        <taxon>Sphaerobacterineae</taxon>
        <taxon>Sphaerobacteraceae</taxon>
        <taxon>Sphaerobacter</taxon>
    </lineage>
</organism>
<evidence type="ECO:0000256" key="2">
    <source>
        <dbReference type="SAM" id="SignalP"/>
    </source>
</evidence>
<dbReference type="InterPro" id="IPR002509">
    <property type="entry name" value="NODB_dom"/>
</dbReference>
<dbReference type="PANTHER" id="PTHR10587:SF137">
    <property type="entry name" value="4-DEOXY-4-FORMAMIDO-L-ARABINOSE-PHOSPHOUNDECAPRENOL DEFORMYLASE ARND-RELATED"/>
    <property type="match status" value="1"/>
</dbReference>
<feature type="chain" id="PRO_5003021267" evidence="2">
    <location>
        <begin position="26"/>
        <end position="268"/>
    </location>
</feature>
<dbReference type="SUPFAM" id="SSF88713">
    <property type="entry name" value="Glycoside hydrolase/deacetylase"/>
    <property type="match status" value="1"/>
</dbReference>
<proteinExistence type="predicted"/>
<dbReference type="EMBL" id="CP001824">
    <property type="protein sequence ID" value="ACZ40842.1"/>
    <property type="molecule type" value="Genomic_DNA"/>
</dbReference>
<feature type="signal peptide" evidence="2">
    <location>
        <begin position="1"/>
        <end position="25"/>
    </location>
</feature>
<feature type="domain" description="NodB homology" evidence="3">
    <location>
        <begin position="49"/>
        <end position="233"/>
    </location>
</feature>
<sequence length="268" mass="29628">MIVRRLFVTGGALALSGLVLAGAHAAPNLGRKWYGRRMFPLIRRIPIHGAVALTFDDGPGEALDDFLTTLDRYNARATFFVVGEQVKAAPGRVRDIIDAGHEVGLHCYHHRNYLHRPPWEAVQDLDRAQATIEDATGRPITLYRPPHGMFNLATFIESGRRGWHRVYWQRQGWDWEASATPESIAAGVGVPDPGDIILLHDDDRYSAPGSWRRTLAALPRILETAKSAGMEVCSVGELLARAGDYAPPRASAARAQRTDDSYRTGRVS</sequence>